<dbReference type="InterPro" id="IPR001623">
    <property type="entry name" value="DnaJ_domain"/>
</dbReference>
<feature type="domain" description="J" evidence="3">
    <location>
        <begin position="6"/>
        <end position="70"/>
    </location>
</feature>
<dbReference type="PANTHER" id="PTHR33925">
    <property type="entry name" value="PLASTID DIVISION PROTEIN CDP1, CHLOROPLASTIC-RELATED"/>
    <property type="match status" value="1"/>
</dbReference>
<dbReference type="SUPFAM" id="SSF46565">
    <property type="entry name" value="Chaperone J-domain"/>
    <property type="match status" value="1"/>
</dbReference>
<dbReference type="Pfam" id="PF23468">
    <property type="entry name" value="ARC6"/>
    <property type="match status" value="1"/>
</dbReference>
<dbReference type="InterPro" id="IPR044685">
    <property type="entry name" value="CPD1-like"/>
</dbReference>
<keyword evidence="2" id="KW-1133">Transmembrane helix</keyword>
<dbReference type="Gene3D" id="1.10.287.110">
    <property type="entry name" value="DnaJ domain"/>
    <property type="match status" value="1"/>
</dbReference>
<feature type="region of interest" description="Disordered" evidence="1">
    <location>
        <begin position="417"/>
        <end position="517"/>
    </location>
</feature>
<gene>
    <name evidence="4" type="ORF">BI308_07335</name>
</gene>
<evidence type="ECO:0000313" key="5">
    <source>
        <dbReference type="Proteomes" id="UP000183940"/>
    </source>
</evidence>
<dbReference type="InterPro" id="IPR025344">
    <property type="entry name" value="CDP1-like_IMS"/>
</dbReference>
<accession>A0A1L9QUD7</accession>
<evidence type="ECO:0000259" key="3">
    <source>
        <dbReference type="PROSITE" id="PS50076"/>
    </source>
</evidence>
<feature type="compositionally biased region" description="Basic and acidic residues" evidence="1">
    <location>
        <begin position="424"/>
        <end position="445"/>
    </location>
</feature>
<dbReference type="PROSITE" id="PS50076">
    <property type="entry name" value="DNAJ_2"/>
    <property type="match status" value="1"/>
</dbReference>
<organism evidence="4 5">
    <name type="scientific">Roseofilum reptotaenium AO1-A</name>
    <dbReference type="NCBI Taxonomy" id="1925591"/>
    <lineage>
        <taxon>Bacteria</taxon>
        <taxon>Bacillati</taxon>
        <taxon>Cyanobacteriota</taxon>
        <taxon>Cyanophyceae</taxon>
        <taxon>Desertifilales</taxon>
        <taxon>Desertifilaceae</taxon>
        <taxon>Roseofilum</taxon>
    </lineage>
</organism>
<protein>
    <recommendedName>
        <fullName evidence="3">J domain-containing protein</fullName>
    </recommendedName>
</protein>
<dbReference type="InterPro" id="IPR057137">
    <property type="entry name" value="CDP1-like_a_solenoid_2"/>
</dbReference>
<keyword evidence="5" id="KW-1185">Reference proteome</keyword>
<dbReference type="Pfam" id="PF13355">
    <property type="entry name" value="ARC6-like_IMS"/>
    <property type="match status" value="1"/>
</dbReference>
<evidence type="ECO:0000256" key="2">
    <source>
        <dbReference type="SAM" id="Phobius"/>
    </source>
</evidence>
<dbReference type="Pfam" id="PF25515">
    <property type="entry name" value="Arm_PDR"/>
    <property type="match status" value="1"/>
</dbReference>
<reference evidence="4" key="1">
    <citation type="submission" date="2016-10" db="EMBL/GenBank/DDBJ databases">
        <title>CRISPR-Cas defence system in Roseofilum reptotaenium: evidence of a bacteriophage-cyanobacterium arms race in the coral black band disease.</title>
        <authorList>
            <person name="Buerger P."/>
            <person name="Wood-Charlson E.M."/>
            <person name="Weynberg K.D."/>
            <person name="Willis B."/>
            <person name="Van Oppen M.J."/>
        </authorList>
    </citation>
    <scope>NUCLEOTIDE SEQUENCE [LARGE SCALE GENOMIC DNA]</scope>
    <source>
        <strain evidence="4">AO1-A</strain>
    </source>
</reference>
<evidence type="ECO:0000256" key="1">
    <source>
        <dbReference type="SAM" id="MobiDB-lite"/>
    </source>
</evidence>
<dbReference type="AlphaFoldDB" id="A0A1L9QUD7"/>
<sequence>MRIPLDYYRILGVPLQATAEQLQQAHRDRTMQLPRREYSETAIGSRKSLLDRAYNVLSNPEAKTAYDQKTFHKLPGQGQEETQIQETLPSLEVEDPQVLGALLILLELGEYELVLNLGTEYLEHFSSEPPEGSQINTIPQLSRADVVLTLALSGLELGREQWQQGTYEQAALSLENAEKLLLKEGVFPSLRGELQADLYKLRPYRILELLSENSEDGIAHRHGIQMLRDMLQERGGLDGTGDDQSGLSIDDFLRFIQQLRSYLTSLEQQTLFETEAQRPSAVATYLAVYALLVRGFAYKQPALINRAKRMLMRLGSRQDVHLEQAVCCLLLGQTEEATRALELSREYEQLGFIRENSQGAPDLLPGLCLYSERWLQEEVFPHFQDLAGCEQTLKEYFADDQVQAYLEALPLDRTEQNQWSVVESKPETLSKRERQGKVSLKKTEEMASISSAAVREQGEHQGRRVPATTAMLTRSEPPKAKTGRSPVVPGDRPANQRPVPSGQRRGSSRRSNSTTGKSSIHWGRLALLAASGLLGLWLLIWLIGQAIGLVGSLFNTTPGLEGEQLQLMLNQPPIEIPEPPAQPTADTGPLTEERAKVVIETWLSTKANAFGSNHQVDELSSILVDPALSTQRQRATQDQQDNFYGEYEHELMINDVTINLDDEDRATVDATVNESVEFYRNGEVDRGASYNDEIRVEYELIREDGQWRIQDWSV</sequence>
<dbReference type="InterPro" id="IPR036869">
    <property type="entry name" value="J_dom_sf"/>
</dbReference>
<comment type="caution">
    <text evidence="4">The sequence shown here is derived from an EMBL/GenBank/DDBJ whole genome shotgun (WGS) entry which is preliminary data.</text>
</comment>
<evidence type="ECO:0000313" key="4">
    <source>
        <dbReference type="EMBL" id="OJJ26207.1"/>
    </source>
</evidence>
<dbReference type="STRING" id="1925591.BI308_07335"/>
<keyword evidence="2" id="KW-0812">Transmembrane</keyword>
<feature type="compositionally biased region" description="Low complexity" evidence="1">
    <location>
        <begin position="501"/>
        <end position="517"/>
    </location>
</feature>
<dbReference type="CDD" id="cd06257">
    <property type="entry name" value="DnaJ"/>
    <property type="match status" value="1"/>
</dbReference>
<name>A0A1L9QUD7_9CYAN</name>
<dbReference type="Proteomes" id="UP000183940">
    <property type="component" value="Unassembled WGS sequence"/>
</dbReference>
<proteinExistence type="predicted"/>
<dbReference type="PANTHER" id="PTHR33925:SF1">
    <property type="entry name" value="PROTEIN ACCUMULATION AND REPLICATION OF CHLOROPLASTS 6, CHLOROPLASTIC"/>
    <property type="match status" value="1"/>
</dbReference>
<dbReference type="Pfam" id="PF00226">
    <property type="entry name" value="DnaJ"/>
    <property type="match status" value="1"/>
</dbReference>
<dbReference type="EMBL" id="MLAW01000009">
    <property type="protein sequence ID" value="OJJ26207.1"/>
    <property type="molecule type" value="Genomic_DNA"/>
</dbReference>
<feature type="transmembrane region" description="Helical" evidence="2">
    <location>
        <begin position="525"/>
        <end position="544"/>
    </location>
</feature>
<dbReference type="InterPro" id="IPR058032">
    <property type="entry name" value="CDP1-like_a_solenoid_1"/>
</dbReference>
<keyword evidence="2" id="KW-0472">Membrane</keyword>